<name>A0A345ZV02_9HYPH</name>
<keyword evidence="5" id="KW-0411">Iron-sulfur</keyword>
<dbReference type="OrthoDB" id="8417304at2"/>
<dbReference type="SUPFAM" id="SSF54292">
    <property type="entry name" value="2Fe-2S ferredoxin-like"/>
    <property type="match status" value="1"/>
</dbReference>
<evidence type="ECO:0000256" key="5">
    <source>
        <dbReference type="ARBA" id="ARBA00023014"/>
    </source>
</evidence>
<dbReference type="InterPro" id="IPR010419">
    <property type="entry name" value="CO_DH_gsu"/>
</dbReference>
<dbReference type="Pfam" id="PF06240">
    <property type="entry name" value="COXG"/>
    <property type="match status" value="1"/>
</dbReference>
<evidence type="ECO:0000313" key="8">
    <source>
        <dbReference type="Proteomes" id="UP000254889"/>
    </source>
</evidence>
<dbReference type="PROSITE" id="PS51085">
    <property type="entry name" value="2FE2S_FER_2"/>
    <property type="match status" value="1"/>
</dbReference>
<accession>A0A345ZV02</accession>
<evidence type="ECO:0000256" key="4">
    <source>
        <dbReference type="ARBA" id="ARBA00023004"/>
    </source>
</evidence>
<dbReference type="InterPro" id="IPR051452">
    <property type="entry name" value="Diverse_Oxidoreductases"/>
</dbReference>
<dbReference type="SUPFAM" id="SSF47741">
    <property type="entry name" value="CO dehydrogenase ISP C-domain like"/>
    <property type="match status" value="1"/>
</dbReference>
<dbReference type="SUPFAM" id="SSF55961">
    <property type="entry name" value="Bet v1-like"/>
    <property type="match status" value="1"/>
</dbReference>
<dbReference type="FunFam" id="3.10.20.30:FF:000020">
    <property type="entry name" value="Xanthine dehydrogenase iron-sulfur subunit"/>
    <property type="match status" value="1"/>
</dbReference>
<sequence>MNKAIALTVNSNPVTAQVAPRLHLADFLRGELGLTGTHIGCEQGVCGACTVIVDGKPMRSCIMPAVACDGASIVTIEGLDRDEVASKLREEFSAHHGLQCGFCTPGMLITSRDLILRKGECEEAKIREELSGNLCRCTGYMGIVAAVKAASAGRAPQAAAAVAATTQGTSAAVTAATTAAAPKATAAPIVAATDGWTELTDRVVVAADAGTTWQFLHDIPRVARCLPGAEVTSFDGRNITGRMVVKFGPIKASFGGEGTVTFDEAARSGVLRGAGRDSGSGSQASGEVIYTLVPEADGRCAIDIRMRYRIVGMLAQFSRGALVRDLVGRLTAAFAQNLAAAIGGSERKPAELGVMGLLWASLLARLGLSRKR</sequence>
<dbReference type="Proteomes" id="UP000254889">
    <property type="component" value="Chromosome"/>
</dbReference>
<protein>
    <submittedName>
        <fullName evidence="7">Carbon monoxide dehydrogenase</fullName>
    </submittedName>
</protein>
<dbReference type="GO" id="GO:0046872">
    <property type="term" value="F:metal ion binding"/>
    <property type="evidence" value="ECO:0007669"/>
    <property type="project" value="UniProtKB-KW"/>
</dbReference>
<evidence type="ECO:0000256" key="3">
    <source>
        <dbReference type="ARBA" id="ARBA00023002"/>
    </source>
</evidence>
<dbReference type="GO" id="GO:0016491">
    <property type="term" value="F:oxidoreductase activity"/>
    <property type="evidence" value="ECO:0007669"/>
    <property type="project" value="UniProtKB-KW"/>
</dbReference>
<keyword evidence="4" id="KW-0408">Iron</keyword>
<dbReference type="InterPro" id="IPR006058">
    <property type="entry name" value="2Fe2S_fd_BS"/>
</dbReference>
<evidence type="ECO:0000256" key="1">
    <source>
        <dbReference type="ARBA" id="ARBA00022714"/>
    </source>
</evidence>
<organism evidence="7 8">
    <name type="scientific">Pseudolabrys taiwanensis</name>
    <dbReference type="NCBI Taxonomy" id="331696"/>
    <lineage>
        <taxon>Bacteria</taxon>
        <taxon>Pseudomonadati</taxon>
        <taxon>Pseudomonadota</taxon>
        <taxon>Alphaproteobacteria</taxon>
        <taxon>Hyphomicrobiales</taxon>
        <taxon>Xanthobacteraceae</taxon>
        <taxon>Pseudolabrys</taxon>
    </lineage>
</organism>
<dbReference type="KEGG" id="ptaw:DW352_09645"/>
<dbReference type="PANTHER" id="PTHR44379:SF8">
    <property type="entry name" value="XANTHINE DEHYDROGENASE IRON-SULFUR-BINDING SUBUNIT XDHC-RELATED"/>
    <property type="match status" value="1"/>
</dbReference>
<dbReference type="InterPro" id="IPR001041">
    <property type="entry name" value="2Fe-2S_ferredoxin-type"/>
</dbReference>
<keyword evidence="3" id="KW-0560">Oxidoreductase</keyword>
<dbReference type="InterPro" id="IPR002888">
    <property type="entry name" value="2Fe-2S-bd"/>
</dbReference>
<dbReference type="Pfam" id="PF00111">
    <property type="entry name" value="Fer2"/>
    <property type="match status" value="1"/>
</dbReference>
<dbReference type="InterPro" id="IPR023393">
    <property type="entry name" value="START-like_dom_sf"/>
</dbReference>
<evidence type="ECO:0000259" key="6">
    <source>
        <dbReference type="PROSITE" id="PS51085"/>
    </source>
</evidence>
<dbReference type="PROSITE" id="PS00197">
    <property type="entry name" value="2FE2S_FER_1"/>
    <property type="match status" value="1"/>
</dbReference>
<dbReference type="InterPro" id="IPR036010">
    <property type="entry name" value="2Fe-2S_ferredoxin-like_sf"/>
</dbReference>
<dbReference type="AlphaFoldDB" id="A0A345ZV02"/>
<dbReference type="Gene3D" id="3.30.530.20">
    <property type="match status" value="1"/>
</dbReference>
<proteinExistence type="predicted"/>
<dbReference type="CDD" id="cd07823">
    <property type="entry name" value="SRPBCC_5"/>
    <property type="match status" value="1"/>
</dbReference>
<dbReference type="PANTHER" id="PTHR44379">
    <property type="entry name" value="OXIDOREDUCTASE WITH IRON-SULFUR SUBUNIT"/>
    <property type="match status" value="1"/>
</dbReference>
<keyword evidence="8" id="KW-1185">Reference proteome</keyword>
<dbReference type="Pfam" id="PF01799">
    <property type="entry name" value="Fer2_2"/>
    <property type="match status" value="1"/>
</dbReference>
<feature type="domain" description="2Fe-2S ferredoxin-type" evidence="6">
    <location>
        <begin position="3"/>
        <end position="79"/>
    </location>
</feature>
<evidence type="ECO:0000256" key="2">
    <source>
        <dbReference type="ARBA" id="ARBA00022723"/>
    </source>
</evidence>
<dbReference type="CDD" id="cd00207">
    <property type="entry name" value="fer2"/>
    <property type="match status" value="1"/>
</dbReference>
<evidence type="ECO:0000313" key="7">
    <source>
        <dbReference type="EMBL" id="AXK80749.1"/>
    </source>
</evidence>
<dbReference type="RefSeq" id="WP_115690694.1">
    <property type="nucleotide sequence ID" value="NZ_CP031417.1"/>
</dbReference>
<keyword evidence="1" id="KW-0001">2Fe-2S</keyword>
<dbReference type="InterPro" id="IPR012675">
    <property type="entry name" value="Beta-grasp_dom_sf"/>
</dbReference>
<dbReference type="Gene3D" id="3.10.20.30">
    <property type="match status" value="1"/>
</dbReference>
<dbReference type="EMBL" id="CP031417">
    <property type="protein sequence ID" value="AXK80749.1"/>
    <property type="molecule type" value="Genomic_DNA"/>
</dbReference>
<reference evidence="7 8" key="1">
    <citation type="submission" date="2018-07" db="EMBL/GenBank/DDBJ databases">
        <authorList>
            <person name="Quirk P.G."/>
            <person name="Krulwich T.A."/>
        </authorList>
    </citation>
    <scope>NUCLEOTIDE SEQUENCE [LARGE SCALE GENOMIC DNA]</scope>
    <source>
        <strain evidence="7 8">CC-BB4</strain>
    </source>
</reference>
<dbReference type="InterPro" id="IPR036884">
    <property type="entry name" value="2Fe-2S-bd_dom_sf"/>
</dbReference>
<gene>
    <name evidence="7" type="ORF">DW352_09645</name>
</gene>
<dbReference type="GO" id="GO:0051537">
    <property type="term" value="F:2 iron, 2 sulfur cluster binding"/>
    <property type="evidence" value="ECO:0007669"/>
    <property type="project" value="UniProtKB-KW"/>
</dbReference>
<dbReference type="Gene3D" id="1.10.150.120">
    <property type="entry name" value="[2Fe-2S]-binding domain"/>
    <property type="match status" value="1"/>
</dbReference>
<keyword evidence="2" id="KW-0479">Metal-binding</keyword>